<dbReference type="OrthoDB" id="10506602at2759"/>
<evidence type="ECO:0000256" key="1">
    <source>
        <dbReference type="SAM" id="MobiDB-lite"/>
    </source>
</evidence>
<reference evidence="3" key="2">
    <citation type="journal article" date="2008" name="Nucleic Acids Res.">
        <title>The rice annotation project database (RAP-DB): 2008 update.</title>
        <authorList>
            <consortium name="The rice annotation project (RAP)"/>
        </authorList>
    </citation>
    <scope>GENOME REANNOTATION</scope>
    <source>
        <strain evidence="3">cv. Nipponbare</strain>
    </source>
</reference>
<feature type="region of interest" description="Disordered" evidence="1">
    <location>
        <begin position="139"/>
        <end position="183"/>
    </location>
</feature>
<dbReference type="AlphaFoldDB" id="C7J159"/>
<accession>C7J159</accession>
<proteinExistence type="predicted"/>
<feature type="region of interest" description="Disordered" evidence="1">
    <location>
        <begin position="1"/>
        <end position="50"/>
    </location>
</feature>
<dbReference type="EMBL" id="AP008210">
    <property type="protein sequence ID" value="BAH92766.1"/>
    <property type="molecule type" value="Genomic_DNA"/>
</dbReference>
<organism evidence="2 3">
    <name type="scientific">Oryza sativa subsp. japonica</name>
    <name type="common">Rice</name>
    <dbReference type="NCBI Taxonomy" id="39947"/>
    <lineage>
        <taxon>Eukaryota</taxon>
        <taxon>Viridiplantae</taxon>
        <taxon>Streptophyta</taxon>
        <taxon>Embryophyta</taxon>
        <taxon>Tracheophyta</taxon>
        <taxon>Spermatophyta</taxon>
        <taxon>Magnoliopsida</taxon>
        <taxon>Liliopsida</taxon>
        <taxon>Poales</taxon>
        <taxon>Poaceae</taxon>
        <taxon>BOP clade</taxon>
        <taxon>Oryzoideae</taxon>
        <taxon>Oryzeae</taxon>
        <taxon>Oryzinae</taxon>
        <taxon>Oryza</taxon>
        <taxon>Oryza sativa</taxon>
    </lineage>
</organism>
<evidence type="ECO:0000313" key="2">
    <source>
        <dbReference type="EMBL" id="BAH92766.1"/>
    </source>
</evidence>
<feature type="compositionally biased region" description="Basic and acidic residues" evidence="1">
    <location>
        <begin position="38"/>
        <end position="50"/>
    </location>
</feature>
<protein>
    <submittedName>
        <fullName evidence="2">Os04g0556100 protein</fullName>
    </submittedName>
</protein>
<dbReference type="KEGG" id="dosa:Os04g0556100"/>
<sequence>MEEVGWPRSLAMNSKGGGHRGGEGESSLGMERPATRSRAAEWRKRQTAHEESSSAARHLVVLLQLGQRLPALAAGVGVGLAVAAAQERPAYGGADDRALRRLWKGRWVSIATRGRDAAALHRFIAATLLRSLLPHPDVAPPSSAMPNAVSPQTGGTSARLGEPRRQSLVLAPVADQHAGHWPR</sequence>
<reference evidence="2 3" key="1">
    <citation type="journal article" date="2005" name="Nature">
        <title>The map-based sequence of the rice genome.</title>
        <authorList>
            <consortium name="International rice genome sequencing project (IRGSP)"/>
            <person name="Matsumoto T."/>
            <person name="Wu J."/>
            <person name="Kanamori H."/>
            <person name="Katayose Y."/>
            <person name="Fujisawa M."/>
            <person name="Namiki N."/>
            <person name="Mizuno H."/>
            <person name="Yamamoto K."/>
            <person name="Antonio B.A."/>
            <person name="Baba T."/>
            <person name="Sakata K."/>
            <person name="Nagamura Y."/>
            <person name="Aoki H."/>
            <person name="Arikawa K."/>
            <person name="Arita K."/>
            <person name="Bito T."/>
            <person name="Chiden Y."/>
            <person name="Fujitsuka N."/>
            <person name="Fukunaka R."/>
            <person name="Hamada M."/>
            <person name="Harada C."/>
            <person name="Hayashi A."/>
            <person name="Hijishita S."/>
            <person name="Honda M."/>
            <person name="Hosokawa S."/>
            <person name="Ichikawa Y."/>
            <person name="Idonuma A."/>
            <person name="Iijima M."/>
            <person name="Ikeda M."/>
            <person name="Ikeno M."/>
            <person name="Ito K."/>
            <person name="Ito S."/>
            <person name="Ito T."/>
            <person name="Ito Y."/>
            <person name="Ito Y."/>
            <person name="Iwabuchi A."/>
            <person name="Kamiya K."/>
            <person name="Karasawa W."/>
            <person name="Kurita K."/>
            <person name="Katagiri S."/>
            <person name="Kikuta A."/>
            <person name="Kobayashi H."/>
            <person name="Kobayashi N."/>
            <person name="Machita K."/>
            <person name="Maehara T."/>
            <person name="Masukawa M."/>
            <person name="Mizubayashi T."/>
            <person name="Mukai Y."/>
            <person name="Nagasaki H."/>
            <person name="Nagata Y."/>
            <person name="Naito S."/>
            <person name="Nakashima M."/>
            <person name="Nakama Y."/>
            <person name="Nakamichi Y."/>
            <person name="Nakamura M."/>
            <person name="Meguro A."/>
            <person name="Negishi M."/>
            <person name="Ohta I."/>
            <person name="Ohta T."/>
            <person name="Okamoto M."/>
            <person name="Ono N."/>
            <person name="Saji S."/>
            <person name="Sakaguchi M."/>
            <person name="Sakai K."/>
            <person name="Shibata M."/>
            <person name="Shimokawa T."/>
            <person name="Song J."/>
            <person name="Takazaki Y."/>
            <person name="Terasawa K."/>
            <person name="Tsugane M."/>
            <person name="Tsuji K."/>
            <person name="Ueda S."/>
            <person name="Waki K."/>
            <person name="Yamagata H."/>
            <person name="Yamamoto M."/>
            <person name="Yamamoto S."/>
            <person name="Yamane H."/>
            <person name="Yoshiki S."/>
            <person name="Yoshihara R."/>
            <person name="Yukawa K."/>
            <person name="Zhong H."/>
            <person name="Yano M."/>
            <person name="Yuan Q."/>
            <person name="Ouyang S."/>
            <person name="Liu J."/>
            <person name="Jones K.M."/>
            <person name="Gansberger K."/>
            <person name="Moffat K."/>
            <person name="Hill J."/>
            <person name="Bera J."/>
            <person name="Fadrosh D."/>
            <person name="Jin S."/>
            <person name="Johri S."/>
            <person name="Kim M."/>
            <person name="Overton L."/>
            <person name="Reardon M."/>
            <person name="Tsitrin T."/>
            <person name="Vuong H."/>
            <person name="Weaver B."/>
            <person name="Ciecko A."/>
            <person name="Tallon L."/>
            <person name="Jackson J."/>
            <person name="Pai G."/>
            <person name="Aken S.V."/>
            <person name="Utterback T."/>
            <person name="Reidmuller S."/>
            <person name="Feldblyum T."/>
            <person name="Hsiao J."/>
            <person name="Zismann V."/>
            <person name="Iobst S."/>
            <person name="de Vazeille A.R."/>
            <person name="Buell C.R."/>
            <person name="Ying K."/>
            <person name="Li Y."/>
            <person name="Lu T."/>
            <person name="Huang Y."/>
            <person name="Zhao Q."/>
            <person name="Feng Q."/>
            <person name="Zhang L."/>
            <person name="Zhu J."/>
            <person name="Weng Q."/>
            <person name="Mu J."/>
            <person name="Lu Y."/>
            <person name="Fan D."/>
            <person name="Liu Y."/>
            <person name="Guan J."/>
            <person name="Zhang Y."/>
            <person name="Yu S."/>
            <person name="Liu X."/>
            <person name="Zhang Y."/>
            <person name="Hong G."/>
            <person name="Han B."/>
            <person name="Choisne N."/>
            <person name="Demange N."/>
            <person name="Orjeda G."/>
            <person name="Samain S."/>
            <person name="Cattolico L."/>
            <person name="Pelletier E."/>
            <person name="Couloux A."/>
            <person name="Segurens B."/>
            <person name="Wincker P."/>
            <person name="D'Hont A."/>
            <person name="Scarpelli C."/>
            <person name="Weissenbach J."/>
            <person name="Salanoubat M."/>
            <person name="Quetier F."/>
            <person name="Yu Y."/>
            <person name="Kim H.R."/>
            <person name="Rambo T."/>
            <person name="Currie J."/>
            <person name="Collura K."/>
            <person name="Luo M."/>
            <person name="Yang T."/>
            <person name="Ammiraju J.S.S."/>
            <person name="Engler F."/>
            <person name="Soderlund C."/>
            <person name="Wing R.A."/>
            <person name="Palmer L.E."/>
            <person name="de la Bastide M."/>
            <person name="Spiegel L."/>
            <person name="Nascimento L."/>
            <person name="Zutavern T."/>
            <person name="O'Shaughnessy A."/>
            <person name="Dike S."/>
            <person name="Dedhia N."/>
            <person name="Preston R."/>
            <person name="Balija V."/>
            <person name="McCombie W.R."/>
            <person name="Chow T."/>
            <person name="Chen H."/>
            <person name="Chung M."/>
            <person name="Chen C."/>
            <person name="Shaw J."/>
            <person name="Wu H."/>
            <person name="Hsiao K."/>
            <person name="Chao Y."/>
            <person name="Chu M."/>
            <person name="Cheng C."/>
            <person name="Hour A."/>
            <person name="Lee P."/>
            <person name="Lin S."/>
            <person name="Lin Y."/>
            <person name="Liou J."/>
            <person name="Liu S."/>
            <person name="Hsing Y."/>
            <person name="Raghuvanshi S."/>
            <person name="Mohanty A."/>
            <person name="Bharti A.K."/>
            <person name="Gaur A."/>
            <person name="Gupta V."/>
            <person name="Kumar D."/>
            <person name="Ravi V."/>
            <person name="Vij S."/>
            <person name="Kapur A."/>
            <person name="Khurana P."/>
            <person name="Khurana P."/>
            <person name="Khurana J.P."/>
            <person name="Tyagi A.K."/>
            <person name="Gaikwad K."/>
            <person name="Singh A."/>
            <person name="Dalal V."/>
            <person name="Srivastava S."/>
            <person name="Dixit A."/>
            <person name="Pal A.K."/>
            <person name="Ghazi I.A."/>
            <person name="Yadav M."/>
            <person name="Pandit A."/>
            <person name="Bhargava A."/>
            <person name="Sureshbabu K."/>
            <person name="Batra K."/>
            <person name="Sharma T.R."/>
            <person name="Mohapatra T."/>
            <person name="Singh N.K."/>
            <person name="Messing J."/>
            <person name="Nelson A.B."/>
            <person name="Fuks G."/>
            <person name="Kavchok S."/>
            <person name="Keizer G."/>
            <person name="Linton E."/>
            <person name="Llaca V."/>
            <person name="Song R."/>
            <person name="Tanyolac B."/>
            <person name="Young S."/>
            <person name="Ho-Il K."/>
            <person name="Hahn J.H."/>
            <person name="Sangsakoo G."/>
            <person name="Vanavichit A."/>
            <person name="de Mattos Luiz.A.T."/>
            <person name="Zimmer P.D."/>
            <person name="Malone G."/>
            <person name="Dellagostin O."/>
            <person name="de Oliveira A.C."/>
            <person name="Bevan M."/>
            <person name="Bancroft I."/>
            <person name="Minx P."/>
            <person name="Cordum H."/>
            <person name="Wilson R."/>
            <person name="Cheng Z."/>
            <person name="Jin W."/>
            <person name="Jiang J."/>
            <person name="Leong S.A."/>
            <person name="Iwama H."/>
            <person name="Gojobori T."/>
            <person name="Itoh T."/>
            <person name="Niimura Y."/>
            <person name="Fujii Y."/>
            <person name="Habara T."/>
            <person name="Sakai H."/>
            <person name="Sato Y."/>
            <person name="Wilson G."/>
            <person name="Kumar K."/>
            <person name="McCouch S."/>
            <person name="Juretic N."/>
            <person name="Hoen D."/>
            <person name="Wright S."/>
            <person name="Bruskiewich R."/>
            <person name="Bureau T."/>
            <person name="Miyao A."/>
            <person name="Hirochika H."/>
            <person name="Nishikawa T."/>
            <person name="Kadowaki K."/>
            <person name="Sugiura M."/>
            <person name="Burr B."/>
            <person name="Sasaki T."/>
        </authorList>
    </citation>
    <scope>NUCLEOTIDE SEQUENCE [LARGE SCALE GENOMIC DNA]</scope>
    <source>
        <strain evidence="3">cv. Nipponbare</strain>
    </source>
</reference>
<dbReference type="Proteomes" id="UP000000763">
    <property type="component" value="Chromosome 4"/>
</dbReference>
<evidence type="ECO:0000313" key="3">
    <source>
        <dbReference type="Proteomes" id="UP000000763"/>
    </source>
</evidence>
<gene>
    <name evidence="2" type="ordered locus">Os04g0556100</name>
</gene>
<name>C7J159_ORYSJ</name>